<keyword evidence="6" id="KW-0811">Translocation</keyword>
<dbReference type="EMBL" id="NAFK01000156">
    <property type="protein sequence ID" value="OSJ29908.1"/>
    <property type="molecule type" value="Genomic_DNA"/>
</dbReference>
<name>A0ABX3X5W5_9BRAD</name>
<evidence type="ECO:0000256" key="7">
    <source>
        <dbReference type="ARBA" id="ARBA00023136"/>
    </source>
</evidence>
<dbReference type="PANTHER" id="PTHR30081">
    <property type="entry name" value="PROTEIN-EXPORT MEMBRANE PROTEIN SEC"/>
    <property type="match status" value="1"/>
</dbReference>
<protein>
    <submittedName>
        <fullName evidence="11">Preprotein translocase subunit SecD</fullName>
    </submittedName>
</protein>
<dbReference type="RefSeq" id="WP_085384328.1">
    <property type="nucleotide sequence ID" value="NZ_NAFJ01000142.1"/>
</dbReference>
<dbReference type="Proteomes" id="UP000193884">
    <property type="component" value="Unassembled WGS sequence"/>
</dbReference>
<evidence type="ECO:0000256" key="1">
    <source>
        <dbReference type="ARBA" id="ARBA00022448"/>
    </source>
</evidence>
<keyword evidence="3 8" id="KW-0812">Transmembrane</keyword>
<dbReference type="InterPro" id="IPR048631">
    <property type="entry name" value="SecD_1st"/>
</dbReference>
<dbReference type="InterPro" id="IPR022813">
    <property type="entry name" value="SecD/SecF_arch_bac"/>
</dbReference>
<accession>A0ABX3X5W5</accession>
<evidence type="ECO:0000259" key="9">
    <source>
        <dbReference type="Pfam" id="PF21760"/>
    </source>
</evidence>
<evidence type="ECO:0000256" key="2">
    <source>
        <dbReference type="ARBA" id="ARBA00022475"/>
    </source>
</evidence>
<evidence type="ECO:0000313" key="11">
    <source>
        <dbReference type="EMBL" id="OSJ29908.1"/>
    </source>
</evidence>
<dbReference type="Gene3D" id="3.30.1360.200">
    <property type="match status" value="1"/>
</dbReference>
<dbReference type="InterPro" id="IPR054384">
    <property type="entry name" value="SecDF_P1_head"/>
</dbReference>
<proteinExistence type="predicted"/>
<evidence type="ECO:0000256" key="5">
    <source>
        <dbReference type="ARBA" id="ARBA00022989"/>
    </source>
</evidence>
<feature type="domain" description="SecDF P1 head subdomain" evidence="10">
    <location>
        <begin position="243"/>
        <end position="353"/>
    </location>
</feature>
<comment type="caution">
    <text evidence="11">The sequence shown here is derived from an EMBL/GenBank/DDBJ whole genome shotgun (WGS) entry which is preliminary data.</text>
</comment>
<organism evidence="11 12">
    <name type="scientific">Bradyrhizobium canariense</name>
    <dbReference type="NCBI Taxonomy" id="255045"/>
    <lineage>
        <taxon>Bacteria</taxon>
        <taxon>Pseudomonadati</taxon>
        <taxon>Pseudomonadota</taxon>
        <taxon>Alphaproteobacteria</taxon>
        <taxon>Hyphomicrobiales</taxon>
        <taxon>Nitrobacteraceae</taxon>
        <taxon>Bradyrhizobium</taxon>
    </lineage>
</organism>
<dbReference type="PANTHER" id="PTHR30081:SF1">
    <property type="entry name" value="PROTEIN TRANSLOCASE SUBUNIT SECD"/>
    <property type="match status" value="1"/>
</dbReference>
<evidence type="ECO:0000256" key="4">
    <source>
        <dbReference type="ARBA" id="ARBA00022927"/>
    </source>
</evidence>
<feature type="transmembrane region" description="Helical" evidence="8">
    <location>
        <begin position="12"/>
        <end position="34"/>
    </location>
</feature>
<feature type="domain" description="Protein translocase subunit SecDF P1" evidence="9">
    <location>
        <begin position="166"/>
        <end position="223"/>
    </location>
</feature>
<evidence type="ECO:0000256" key="3">
    <source>
        <dbReference type="ARBA" id="ARBA00022692"/>
    </source>
</evidence>
<evidence type="ECO:0000256" key="8">
    <source>
        <dbReference type="SAM" id="Phobius"/>
    </source>
</evidence>
<evidence type="ECO:0000313" key="12">
    <source>
        <dbReference type="Proteomes" id="UP000193884"/>
    </source>
</evidence>
<keyword evidence="12" id="KW-1185">Reference proteome</keyword>
<dbReference type="Pfam" id="PF22599">
    <property type="entry name" value="SecDF_P1_head"/>
    <property type="match status" value="1"/>
</dbReference>
<dbReference type="Pfam" id="PF21760">
    <property type="entry name" value="SecD_1st"/>
    <property type="match status" value="1"/>
</dbReference>
<keyword evidence="5 8" id="KW-1133">Transmembrane helix</keyword>
<keyword evidence="4" id="KW-0653">Protein transport</keyword>
<evidence type="ECO:0000259" key="10">
    <source>
        <dbReference type="Pfam" id="PF22599"/>
    </source>
</evidence>
<dbReference type="Gene3D" id="3.30.70.3400">
    <property type="match status" value="1"/>
</dbReference>
<keyword evidence="1" id="KW-0813">Transport</keyword>
<evidence type="ECO:0000256" key="6">
    <source>
        <dbReference type="ARBA" id="ARBA00023010"/>
    </source>
</evidence>
<keyword evidence="7 8" id="KW-0472">Membrane</keyword>
<sequence>MTTPPRDCATRLFITFAVTTGILTSVIMTSVIAVPRAALAEDGQLDKMRAKISAFIGDKMEKLGGSRIVYKVDTDCLRESVVTDLRDDVYKNLREGKIAFSGLAIRDGGVELKIADVKGREQLARKLASAAEGLPSHALAVTDGGDGLVRLAPTNAASAARLHELVEDAIAMIEQRLKEAGVQLASVQPDGTDRIRILLPGVMEPERVTAVFARRVKVGFRLIDLSMPPEQAQSGTPPAGTEVLPGFKDKSLYLVAKDSVLDGDDISYAGPGFASATKEPIASFRFNGRGTRRFAHITEENIAKPFAIVLDGKVISAPVIREPITGGSGQISGNFTLEEANSVAMLLRAGSLPGHLGLVEQQVVPPAKP</sequence>
<reference evidence="11 12" key="1">
    <citation type="submission" date="2017-03" db="EMBL/GenBank/DDBJ databases">
        <title>Whole genome sequences of fourteen strains of Bradyrhizobium canariense and one strain of Bradyrhizobium japonicum isolated from Lupinus (Papilionoideae: Genisteae) species in Algeria.</title>
        <authorList>
            <person name="Crovadore J."/>
            <person name="Chekireb D."/>
            <person name="Brachmann A."/>
            <person name="Chablais R."/>
            <person name="Cochard B."/>
            <person name="Lefort F."/>
        </authorList>
    </citation>
    <scope>NUCLEOTIDE SEQUENCE [LARGE SCALE GENOMIC DNA]</scope>
    <source>
        <strain evidence="11 12">UBMAN05</strain>
    </source>
</reference>
<gene>
    <name evidence="11" type="ORF">BST63_13620</name>
</gene>
<keyword evidence="2" id="KW-1003">Cell membrane</keyword>